<evidence type="ECO:0000313" key="6">
    <source>
        <dbReference type="Proteomes" id="UP000234190"/>
    </source>
</evidence>
<dbReference type="AlphaFoldDB" id="A0A2N4U916"/>
<keyword evidence="2 4" id="KW-0808">Transferase</keyword>
<dbReference type="Proteomes" id="UP000234190">
    <property type="component" value="Unassembled WGS sequence"/>
</dbReference>
<dbReference type="InterPro" id="IPR042203">
    <property type="entry name" value="Leu/Phe-tRNA_Trfase_C"/>
</dbReference>
<dbReference type="InterPro" id="IPR016181">
    <property type="entry name" value="Acyl_CoA_acyltransferase"/>
</dbReference>
<dbReference type="EC" id="2.3.2.6" evidence="4"/>
<gene>
    <name evidence="4" type="primary">aat</name>
    <name evidence="5" type="ORF">CR159_00240</name>
</gene>
<comment type="similarity">
    <text evidence="4">Belongs to the L/F-transferase family.</text>
</comment>
<dbReference type="HAMAP" id="MF_00688">
    <property type="entry name" value="Leu_Phe_trans"/>
    <property type="match status" value="1"/>
</dbReference>
<comment type="caution">
    <text evidence="5">The sequence shown here is derived from an EMBL/GenBank/DDBJ whole genome shotgun (WGS) entry which is preliminary data.</text>
</comment>
<proteinExistence type="inferred from homology"/>
<dbReference type="Gene3D" id="3.30.70.3550">
    <property type="entry name" value="Leucyl/phenylalanyl-tRNA-protein transferase, N-terminal domain"/>
    <property type="match status" value="1"/>
</dbReference>
<comment type="subcellular location">
    <subcellularLocation>
        <location evidence="4">Cytoplasm</location>
    </subcellularLocation>
</comment>
<comment type="function">
    <text evidence="4">Functions in the N-end rule pathway of protein degradation where it conjugates Leu, Phe and, less efficiently, Met from aminoacyl-tRNAs to the N-termini of proteins containing an N-terminal arginine or lysine.</text>
</comment>
<dbReference type="PANTHER" id="PTHR30098">
    <property type="entry name" value="LEUCYL/PHENYLALANYL-TRNA--PROTEIN TRANSFERASE"/>
    <property type="match status" value="1"/>
</dbReference>
<dbReference type="SUPFAM" id="SSF55729">
    <property type="entry name" value="Acyl-CoA N-acyltransferases (Nat)"/>
    <property type="match status" value="1"/>
</dbReference>
<dbReference type="Pfam" id="PF03588">
    <property type="entry name" value="Leu_Phe_trans"/>
    <property type="match status" value="1"/>
</dbReference>
<dbReference type="PANTHER" id="PTHR30098:SF2">
    <property type="entry name" value="LEUCYL_PHENYLALANYL-TRNA--PROTEIN TRANSFERASE"/>
    <property type="match status" value="1"/>
</dbReference>
<dbReference type="NCBIfam" id="TIGR00667">
    <property type="entry name" value="aat"/>
    <property type="match status" value="1"/>
</dbReference>
<dbReference type="EMBL" id="PDNW01000001">
    <property type="protein sequence ID" value="PLC51510.1"/>
    <property type="molecule type" value="Genomic_DNA"/>
</dbReference>
<dbReference type="OrthoDB" id="9790282at2"/>
<keyword evidence="1 4" id="KW-0963">Cytoplasm</keyword>
<sequence>MARLIWIDEQTPLPSPDHAPADGLLAAGGSLTLARLTEAYGKGIFPWFNEGEPVLWWSPDPRMVLACENFKVSHSLAKKLRQIAGNERTPSARIRITTDTAFARVIAACAAPRATQPGTWISPAMQSAYLAWHYAGTAHSIETWIDGQLAGGAYGINLGGFFFGESMFSRASDASKLALAYLVRFLQARGIRHIDCQQQTSHLASLGAMPMSRRNFLALLDSVVHDAAPPWSPGEILQSGALASIG</sequence>
<evidence type="ECO:0000313" key="5">
    <source>
        <dbReference type="EMBL" id="PLC51510.1"/>
    </source>
</evidence>
<protein>
    <recommendedName>
        <fullName evidence="4">Leucyl/phenylalanyl-tRNA--protein transferase</fullName>
        <ecNumber evidence="4">2.3.2.6</ecNumber>
    </recommendedName>
    <alternativeName>
        <fullName evidence="4">L/F-transferase</fullName>
    </alternativeName>
    <alternativeName>
        <fullName evidence="4">Leucyltransferase</fullName>
    </alternativeName>
    <alternativeName>
        <fullName evidence="4">Phenyalanyltransferase</fullName>
    </alternativeName>
</protein>
<dbReference type="Gene3D" id="3.40.630.70">
    <property type="entry name" value="Leucyl/phenylalanyl-tRNA-protein transferase, C-terminal domain"/>
    <property type="match status" value="1"/>
</dbReference>
<keyword evidence="3 4" id="KW-0012">Acyltransferase</keyword>
<accession>A0A2N4U916</accession>
<reference evidence="5 6" key="1">
    <citation type="submission" date="2017-10" db="EMBL/GenBank/DDBJ databases">
        <title>Two draft genome sequences of Pusillimonas sp. strains isolated from a nitrate- and radionuclide-contaminated groundwater in Russia.</title>
        <authorList>
            <person name="Grouzdev D.S."/>
            <person name="Tourova T.P."/>
            <person name="Goeva M.A."/>
            <person name="Babich T.L."/>
            <person name="Sokolova D.S."/>
            <person name="Abdullin R."/>
            <person name="Poltaraus A.B."/>
            <person name="Toshchakov S.V."/>
            <person name="Nazina T.N."/>
        </authorList>
    </citation>
    <scope>NUCLEOTIDE SEQUENCE [LARGE SCALE GENOMIC DNA]</scope>
    <source>
        <strain evidence="5 6">JR1/69-3-13</strain>
    </source>
</reference>
<comment type="catalytic activity">
    <reaction evidence="4">
        <text>N-terminal L-lysyl-[protein] + L-leucyl-tRNA(Leu) = N-terminal L-leucyl-L-lysyl-[protein] + tRNA(Leu) + H(+)</text>
        <dbReference type="Rhea" id="RHEA:12340"/>
        <dbReference type="Rhea" id="RHEA-COMP:9613"/>
        <dbReference type="Rhea" id="RHEA-COMP:9622"/>
        <dbReference type="Rhea" id="RHEA-COMP:12670"/>
        <dbReference type="Rhea" id="RHEA-COMP:12671"/>
        <dbReference type="ChEBI" id="CHEBI:15378"/>
        <dbReference type="ChEBI" id="CHEBI:65249"/>
        <dbReference type="ChEBI" id="CHEBI:78442"/>
        <dbReference type="ChEBI" id="CHEBI:78494"/>
        <dbReference type="ChEBI" id="CHEBI:133043"/>
        <dbReference type="EC" id="2.3.2.6"/>
    </reaction>
</comment>
<name>A0A2N4U916_9BURK</name>
<evidence type="ECO:0000256" key="2">
    <source>
        <dbReference type="ARBA" id="ARBA00022679"/>
    </source>
</evidence>
<evidence type="ECO:0000256" key="1">
    <source>
        <dbReference type="ARBA" id="ARBA00022490"/>
    </source>
</evidence>
<keyword evidence="6" id="KW-1185">Reference proteome</keyword>
<dbReference type="GO" id="GO:0008914">
    <property type="term" value="F:leucyl-tRNA--protein transferase activity"/>
    <property type="evidence" value="ECO:0007669"/>
    <property type="project" value="UniProtKB-UniRule"/>
</dbReference>
<dbReference type="GO" id="GO:0030163">
    <property type="term" value="P:protein catabolic process"/>
    <property type="evidence" value="ECO:0007669"/>
    <property type="project" value="UniProtKB-UniRule"/>
</dbReference>
<dbReference type="GO" id="GO:0005737">
    <property type="term" value="C:cytoplasm"/>
    <property type="evidence" value="ECO:0007669"/>
    <property type="project" value="UniProtKB-SubCell"/>
</dbReference>
<dbReference type="InterPro" id="IPR004616">
    <property type="entry name" value="Leu/Phe-tRNA_Trfase"/>
</dbReference>
<evidence type="ECO:0000256" key="4">
    <source>
        <dbReference type="HAMAP-Rule" id="MF_00688"/>
    </source>
</evidence>
<comment type="catalytic activity">
    <reaction evidence="4">
        <text>N-terminal L-arginyl-[protein] + L-leucyl-tRNA(Leu) = N-terminal L-leucyl-L-arginyl-[protein] + tRNA(Leu) + H(+)</text>
        <dbReference type="Rhea" id="RHEA:50416"/>
        <dbReference type="Rhea" id="RHEA-COMP:9613"/>
        <dbReference type="Rhea" id="RHEA-COMP:9622"/>
        <dbReference type="Rhea" id="RHEA-COMP:12672"/>
        <dbReference type="Rhea" id="RHEA-COMP:12673"/>
        <dbReference type="ChEBI" id="CHEBI:15378"/>
        <dbReference type="ChEBI" id="CHEBI:64719"/>
        <dbReference type="ChEBI" id="CHEBI:78442"/>
        <dbReference type="ChEBI" id="CHEBI:78494"/>
        <dbReference type="ChEBI" id="CHEBI:133044"/>
        <dbReference type="EC" id="2.3.2.6"/>
    </reaction>
</comment>
<dbReference type="InterPro" id="IPR042221">
    <property type="entry name" value="Leu/Phe-tRNA_Trfase_N"/>
</dbReference>
<comment type="catalytic activity">
    <reaction evidence="4">
        <text>L-phenylalanyl-tRNA(Phe) + an N-terminal L-alpha-aminoacyl-[protein] = an N-terminal L-phenylalanyl-L-alpha-aminoacyl-[protein] + tRNA(Phe)</text>
        <dbReference type="Rhea" id="RHEA:43632"/>
        <dbReference type="Rhea" id="RHEA-COMP:9668"/>
        <dbReference type="Rhea" id="RHEA-COMP:9699"/>
        <dbReference type="Rhea" id="RHEA-COMP:10636"/>
        <dbReference type="Rhea" id="RHEA-COMP:10637"/>
        <dbReference type="ChEBI" id="CHEBI:78442"/>
        <dbReference type="ChEBI" id="CHEBI:78531"/>
        <dbReference type="ChEBI" id="CHEBI:78597"/>
        <dbReference type="ChEBI" id="CHEBI:83561"/>
        <dbReference type="EC" id="2.3.2.6"/>
    </reaction>
</comment>
<evidence type="ECO:0000256" key="3">
    <source>
        <dbReference type="ARBA" id="ARBA00023315"/>
    </source>
</evidence>
<organism evidence="5 6">
    <name type="scientific">Pollutimonas subterranea</name>
    <dbReference type="NCBI Taxonomy" id="2045210"/>
    <lineage>
        <taxon>Bacteria</taxon>
        <taxon>Pseudomonadati</taxon>
        <taxon>Pseudomonadota</taxon>
        <taxon>Betaproteobacteria</taxon>
        <taxon>Burkholderiales</taxon>
        <taxon>Alcaligenaceae</taxon>
        <taxon>Pollutimonas</taxon>
    </lineage>
</organism>
<dbReference type="RefSeq" id="WP_102071998.1">
    <property type="nucleotide sequence ID" value="NZ_PDNW01000001.1"/>
</dbReference>